<dbReference type="InterPro" id="IPR005201">
    <property type="entry name" value="TIM_ENGase"/>
</dbReference>
<dbReference type="Pfam" id="PF03644">
    <property type="entry name" value="Glyco_hydro_85"/>
    <property type="match status" value="1"/>
</dbReference>
<comment type="caution">
    <text evidence="2">The sequence shown here is derived from an EMBL/GenBank/DDBJ whole genome shotgun (WGS) entry which is preliminary data.</text>
</comment>
<dbReference type="Gene3D" id="3.20.20.80">
    <property type="entry name" value="Glycosidases"/>
    <property type="match status" value="1"/>
</dbReference>
<name>A0A1V9XTK3_9ACAR</name>
<dbReference type="InterPro" id="IPR017853">
    <property type="entry name" value="GH"/>
</dbReference>
<dbReference type="PANTHER" id="PTHR13246">
    <property type="entry name" value="ENDO BETA N-ACETYLGLUCOSAMINIDASE"/>
    <property type="match status" value="1"/>
</dbReference>
<organism evidence="2 3">
    <name type="scientific">Tropilaelaps mercedesae</name>
    <dbReference type="NCBI Taxonomy" id="418985"/>
    <lineage>
        <taxon>Eukaryota</taxon>
        <taxon>Metazoa</taxon>
        <taxon>Ecdysozoa</taxon>
        <taxon>Arthropoda</taxon>
        <taxon>Chelicerata</taxon>
        <taxon>Arachnida</taxon>
        <taxon>Acari</taxon>
        <taxon>Parasitiformes</taxon>
        <taxon>Mesostigmata</taxon>
        <taxon>Gamasina</taxon>
        <taxon>Dermanyssoidea</taxon>
        <taxon>Laelapidae</taxon>
        <taxon>Tropilaelaps</taxon>
    </lineage>
</organism>
<gene>
    <name evidence="2" type="ORF">BIW11_07523</name>
</gene>
<dbReference type="PANTHER" id="PTHR13246:SF1">
    <property type="entry name" value="CYTOSOLIC ENDO-BETA-N-ACETYLGLUCOSAMINIDASE"/>
    <property type="match status" value="1"/>
</dbReference>
<dbReference type="Proteomes" id="UP000192247">
    <property type="component" value="Unassembled WGS sequence"/>
</dbReference>
<keyword evidence="3" id="KW-1185">Reference proteome</keyword>
<dbReference type="SUPFAM" id="SSF51445">
    <property type="entry name" value="(Trans)glycosidases"/>
    <property type="match status" value="1"/>
</dbReference>
<reference evidence="2 3" key="1">
    <citation type="journal article" date="2017" name="Gigascience">
        <title>Draft genome of the honey bee ectoparasitic mite, Tropilaelaps mercedesae, is shaped by the parasitic life history.</title>
        <authorList>
            <person name="Dong X."/>
            <person name="Armstrong S.D."/>
            <person name="Xia D."/>
            <person name="Makepeace B.L."/>
            <person name="Darby A.C."/>
            <person name="Kadowaki T."/>
        </authorList>
    </citation>
    <scope>NUCLEOTIDE SEQUENCE [LARGE SCALE GENOMIC DNA]</scope>
    <source>
        <strain evidence="2">Wuxi-XJTLU</strain>
    </source>
</reference>
<dbReference type="GO" id="GO:0033925">
    <property type="term" value="F:mannosyl-glycoprotein endo-beta-N-acetylglucosaminidase activity"/>
    <property type="evidence" value="ECO:0007669"/>
    <property type="project" value="UniProtKB-EC"/>
</dbReference>
<dbReference type="AlphaFoldDB" id="A0A1V9XTK3"/>
<dbReference type="InParanoid" id="A0A1V9XTK3"/>
<sequence>MDMSSDDTKNDSYAECRPLRNLSELLNFRSIACHAQADTPPSVQATLPNRPRMLFCHDFKGGYLLDRYHCHRDKLRELPDYNPSLDYRFDYWDRVDVFIYFSHHLVTVPPCSWIKQAHSNGVKILGTFIVEWNTKLAEELFAPENRRKVIRSLVEVCEQTGFDGWLFNMEVCINEKTVSVLIDFVREVRAQLAELRSGSLVLWYDSVITSGKICYQNELVPANKPFFDVCDGIFLNYQW</sequence>
<dbReference type="EMBL" id="MNPL01004335">
    <property type="protein sequence ID" value="OQR76827.1"/>
    <property type="molecule type" value="Genomic_DNA"/>
</dbReference>
<dbReference type="GO" id="GO:0005829">
    <property type="term" value="C:cytosol"/>
    <property type="evidence" value="ECO:0007669"/>
    <property type="project" value="UniProtKB-SubCell"/>
</dbReference>
<dbReference type="STRING" id="418985.A0A1V9XTK3"/>
<proteinExistence type="predicted"/>
<dbReference type="OrthoDB" id="284473at2759"/>
<evidence type="ECO:0000313" key="3">
    <source>
        <dbReference type="Proteomes" id="UP000192247"/>
    </source>
</evidence>
<dbReference type="InterPro" id="IPR032979">
    <property type="entry name" value="ENGase"/>
</dbReference>
<feature type="domain" description="Cytosolic endo-beta-N-acetylglucosaminidase TIM barrel" evidence="1">
    <location>
        <begin position="84"/>
        <end position="239"/>
    </location>
</feature>
<protein>
    <submittedName>
        <fullName evidence="2">Endo beta N-acetylglucosaminidase-like</fullName>
    </submittedName>
</protein>
<evidence type="ECO:0000259" key="1">
    <source>
        <dbReference type="Pfam" id="PF03644"/>
    </source>
</evidence>
<accession>A0A1V9XTK3</accession>
<evidence type="ECO:0000313" key="2">
    <source>
        <dbReference type="EMBL" id="OQR76827.1"/>
    </source>
</evidence>